<dbReference type="EMBL" id="CT573073">
    <property type="protein sequence ID" value="CAJ71746.1"/>
    <property type="molecule type" value="Genomic_DNA"/>
</dbReference>
<protein>
    <submittedName>
        <fullName evidence="1">Uncharacterized protein</fullName>
    </submittedName>
</protein>
<organism evidence="1">
    <name type="scientific">Kuenenia stuttgartiensis</name>
    <dbReference type="NCBI Taxonomy" id="174633"/>
    <lineage>
        <taxon>Bacteria</taxon>
        <taxon>Pseudomonadati</taxon>
        <taxon>Planctomycetota</taxon>
        <taxon>Candidatus Brocadiia</taxon>
        <taxon>Candidatus Brocadiales</taxon>
        <taxon>Candidatus Brocadiaceae</taxon>
        <taxon>Candidatus Kuenenia</taxon>
    </lineage>
</organism>
<proteinExistence type="predicted"/>
<reference evidence="1" key="2">
    <citation type="submission" date="2006-01" db="EMBL/GenBank/DDBJ databases">
        <authorList>
            <person name="Genoscope"/>
        </authorList>
    </citation>
    <scope>NUCLEOTIDE SEQUENCE</scope>
</reference>
<evidence type="ECO:0000313" key="2">
    <source>
        <dbReference type="EMBL" id="QII13774.1"/>
    </source>
</evidence>
<dbReference type="Proteomes" id="UP000501926">
    <property type="component" value="Chromosome"/>
</dbReference>
<gene>
    <name evidence="2" type="ORF">KsCSTR_43950</name>
    <name evidence="1" type="ORF">kustc1001</name>
</gene>
<evidence type="ECO:0000313" key="3">
    <source>
        <dbReference type="Proteomes" id="UP000501926"/>
    </source>
</evidence>
<evidence type="ECO:0000313" key="1">
    <source>
        <dbReference type="EMBL" id="CAJ71746.1"/>
    </source>
</evidence>
<accession>Q1PWZ8</accession>
<dbReference type="EMBL" id="CP049055">
    <property type="protein sequence ID" value="QII13774.1"/>
    <property type="molecule type" value="Genomic_DNA"/>
</dbReference>
<sequence>MHGKHDIKNTKFEVRNTKQIQNIQQYEARNARYEKGVCLEFQIISSLEFVSDFTSKYFAKKCKEITYKVLNV</sequence>
<name>Q1PWZ8_KUEST</name>
<dbReference type="AlphaFoldDB" id="Q1PWZ8"/>
<reference evidence="1" key="1">
    <citation type="journal article" date="2006" name="Nature">
        <title>Deciphering the evolution and metabolism of an anammox bacterium from a community genome.</title>
        <authorList>
            <person name="Strous M."/>
            <person name="Pelletier E."/>
            <person name="Mangenot S."/>
            <person name="Rattei T."/>
            <person name="Lehner A."/>
            <person name="Taylor M.W."/>
            <person name="Horn M."/>
            <person name="Daims H."/>
            <person name="Bartol-Mavel D."/>
            <person name="Wincker P."/>
            <person name="Barbe V."/>
            <person name="Fonknechten N."/>
            <person name="Vallenet D."/>
            <person name="Segurens B."/>
            <person name="Schenowitz-Truong C."/>
            <person name="Medigue C."/>
            <person name="Collingro A."/>
            <person name="Snel B."/>
            <person name="Dutilh B.E."/>
            <person name="OpDenCamp H.J.M."/>
            <person name="vanDerDrift C."/>
            <person name="Cirpus I."/>
            <person name="vanDePas-Schoonen K.T."/>
            <person name="Harhangi H.R."/>
            <person name="vanNiftrik L."/>
            <person name="Schmid M."/>
            <person name="Keltjens J."/>
            <person name="vanDeVossenberg J."/>
            <person name="Kartal B."/>
            <person name="Meier H."/>
            <person name="Frishman D."/>
            <person name="Huynen M.A."/>
            <person name="Mewes H."/>
            <person name="Weissenbach J."/>
            <person name="Jetten M.S.M."/>
            <person name="Wagner M."/>
            <person name="LePaslier D."/>
        </authorList>
    </citation>
    <scope>NUCLEOTIDE SEQUENCE</scope>
</reference>
<reference evidence="2 3" key="3">
    <citation type="submission" date="2020-02" db="EMBL/GenBank/DDBJ databases">
        <title>Newly sequenced genome of strain CSTR1 showed variability in Candidatus Kuenenia stuttgartiensis genomes.</title>
        <authorList>
            <person name="Ding C."/>
            <person name="Adrian L."/>
        </authorList>
    </citation>
    <scope>NUCLEOTIDE SEQUENCE [LARGE SCALE GENOMIC DNA]</scope>
    <source>
        <strain evidence="2 3">CSTR1</strain>
    </source>
</reference>